<evidence type="ECO:0008006" key="3">
    <source>
        <dbReference type="Google" id="ProtNLM"/>
    </source>
</evidence>
<organism evidence="1 2">
    <name type="scientific">Qipengyuania citrea</name>
    <dbReference type="NCBI Taxonomy" id="225971"/>
    <lineage>
        <taxon>Bacteria</taxon>
        <taxon>Pseudomonadati</taxon>
        <taxon>Pseudomonadota</taxon>
        <taxon>Alphaproteobacteria</taxon>
        <taxon>Sphingomonadales</taxon>
        <taxon>Erythrobacteraceae</taxon>
        <taxon>Qipengyuania</taxon>
    </lineage>
</organism>
<dbReference type="EMBL" id="CP098494">
    <property type="protein sequence ID" value="USA62840.1"/>
    <property type="molecule type" value="Genomic_DNA"/>
</dbReference>
<evidence type="ECO:0000313" key="1">
    <source>
        <dbReference type="EMBL" id="USA62840.1"/>
    </source>
</evidence>
<dbReference type="SUPFAM" id="SSF53448">
    <property type="entry name" value="Nucleotide-diphospho-sugar transferases"/>
    <property type="match status" value="1"/>
</dbReference>
<dbReference type="InterPro" id="IPR029044">
    <property type="entry name" value="Nucleotide-diphossugar_trans"/>
</dbReference>
<name>A0ABY4UE29_9SPHN</name>
<proteinExistence type="predicted"/>
<keyword evidence="2" id="KW-1185">Reference proteome</keyword>
<dbReference type="Proteomes" id="UP001056619">
    <property type="component" value="Chromosome"/>
</dbReference>
<protein>
    <recommendedName>
        <fullName evidence="3">MobA-like NTP transferase domain-containing protein</fullName>
    </recommendedName>
</protein>
<gene>
    <name evidence="1" type="ORF">NCF85_01070</name>
</gene>
<dbReference type="RefSeq" id="WP_301643069.1">
    <property type="nucleotide sequence ID" value="NZ_CP098494.1"/>
</dbReference>
<reference evidence="1 2" key="1">
    <citation type="submission" date="2022-06" db="EMBL/GenBank/DDBJ databases">
        <authorList>
            <person name="Liu G."/>
        </authorList>
    </citation>
    <scope>NUCLEOTIDE SEQUENCE [LARGE SCALE GENOMIC DNA]</scope>
    <source>
        <strain evidence="1 2">E4</strain>
    </source>
</reference>
<accession>A0ABY4UE29</accession>
<dbReference type="Gene3D" id="3.90.550.10">
    <property type="entry name" value="Spore Coat Polysaccharide Biosynthesis Protein SpsA, Chain A"/>
    <property type="match status" value="1"/>
</dbReference>
<evidence type="ECO:0000313" key="2">
    <source>
        <dbReference type="Proteomes" id="UP001056619"/>
    </source>
</evidence>
<sequence>MTVAPICAGMSSVYDGKVTALIVAGASSAALDPLAERAGVSDRYLVPVDGMPMIERLVMNAAMSPRIGAIRIAAREADEIAAIPSIAKLVDKGRLALTPEAFDMVDSMFAGADGASYPILITTADNCLWLPRDFTEFADKAIASKAAAASAIAREEDVIAVDPDRQGRCYEFSEGRYSTCNTYWIADACALSVAQIMCSGGEFAKDTGRMAEASQRDGFELVPIVMEHGYCAIAVNDEHSLHVTEKLLMKRLATA</sequence>